<comment type="cofactor">
    <cofactor evidence="1">
        <name>Fe(2+)</name>
        <dbReference type="ChEBI" id="CHEBI:29033"/>
    </cofactor>
</comment>
<feature type="domain" description="TauD/TfdA-like" evidence="7">
    <location>
        <begin position="19"/>
        <end position="370"/>
    </location>
</feature>
<dbReference type="InterPro" id="IPR051178">
    <property type="entry name" value="TfdA_dioxygenase"/>
</dbReference>
<keyword evidence="6" id="KW-0408">Iron</keyword>
<comment type="similarity">
    <text evidence="2">Belongs to the TfdA dioxygenase family.</text>
</comment>
<keyword evidence="9" id="KW-1185">Reference proteome</keyword>
<keyword evidence="3" id="KW-0479">Metal-binding</keyword>
<evidence type="ECO:0000256" key="4">
    <source>
        <dbReference type="ARBA" id="ARBA00022964"/>
    </source>
</evidence>
<evidence type="ECO:0000313" key="9">
    <source>
        <dbReference type="Proteomes" id="UP001610335"/>
    </source>
</evidence>
<dbReference type="PANTHER" id="PTHR43779:SF2">
    <property type="entry name" value="ALPHA-KETOGLUTARATE-DEPENDENT XANTHINE DIOXYGENASE XAN1"/>
    <property type="match status" value="1"/>
</dbReference>
<organism evidence="8 9">
    <name type="scientific">Aspergillus cavernicola</name>
    <dbReference type="NCBI Taxonomy" id="176166"/>
    <lineage>
        <taxon>Eukaryota</taxon>
        <taxon>Fungi</taxon>
        <taxon>Dikarya</taxon>
        <taxon>Ascomycota</taxon>
        <taxon>Pezizomycotina</taxon>
        <taxon>Eurotiomycetes</taxon>
        <taxon>Eurotiomycetidae</taxon>
        <taxon>Eurotiales</taxon>
        <taxon>Aspergillaceae</taxon>
        <taxon>Aspergillus</taxon>
        <taxon>Aspergillus subgen. Nidulantes</taxon>
    </lineage>
</organism>
<evidence type="ECO:0000259" key="7">
    <source>
        <dbReference type="Pfam" id="PF02668"/>
    </source>
</evidence>
<dbReference type="Pfam" id="PF02668">
    <property type="entry name" value="TauD"/>
    <property type="match status" value="1"/>
</dbReference>
<comment type="caution">
    <text evidence="8">The sequence shown here is derived from an EMBL/GenBank/DDBJ whole genome shotgun (WGS) entry which is preliminary data.</text>
</comment>
<dbReference type="EMBL" id="JBFXLS010000018">
    <property type="protein sequence ID" value="KAL2828963.1"/>
    <property type="molecule type" value="Genomic_DNA"/>
</dbReference>
<keyword evidence="4" id="KW-0223">Dioxygenase</keyword>
<keyword evidence="5" id="KW-0560">Oxidoreductase</keyword>
<evidence type="ECO:0000256" key="2">
    <source>
        <dbReference type="ARBA" id="ARBA00005896"/>
    </source>
</evidence>
<dbReference type="PANTHER" id="PTHR43779">
    <property type="entry name" value="DIOXYGENASE RV0097-RELATED"/>
    <property type="match status" value="1"/>
</dbReference>
<proteinExistence type="inferred from homology"/>
<sequence length="385" mass="42438">MTSKVIVTPVPVPVGSNAKFGATVTGVDLNHLSNEDFDVIRQAIYTHKVVIVKDQHDLLPVKQFDFVYRLDPDAEEVHGFATEDVTDETTGVLGPAFKVIPGSKGVTVVGQGYQGDDHYGLKGITAGSTTHVDAHAEPLSPAEMASGQTRFGAFHFDGVIYGAYPSRVTTLRCVKAPRGPDLTVRWDDDSGRTMTVKPGLTAFIDSAQLYDMLTKEERIVVDNSRWEPAPHPYVWTGSRKIRNCGLGMAPGGETVTLDKLPAWTEEKVYQFPMVWVNPVTGERSFQILPDVVRKLYLRTGTGGEGKEHVVEDGEEIRTWLNDIIDRICTPENILIPVYEEGDVVMFNNWEVMHSSIDYPLSYGTRTMHQCHIPSSTLPVGPVAVA</sequence>
<evidence type="ECO:0000313" key="8">
    <source>
        <dbReference type="EMBL" id="KAL2828963.1"/>
    </source>
</evidence>
<dbReference type="Gene3D" id="3.60.130.10">
    <property type="entry name" value="Clavaminate synthase-like"/>
    <property type="match status" value="1"/>
</dbReference>
<dbReference type="InterPro" id="IPR042098">
    <property type="entry name" value="TauD-like_sf"/>
</dbReference>
<reference evidence="8 9" key="1">
    <citation type="submission" date="2024-07" db="EMBL/GenBank/DDBJ databases">
        <title>Section-level genome sequencing and comparative genomics of Aspergillus sections Usti and Cavernicolus.</title>
        <authorList>
            <consortium name="Lawrence Berkeley National Laboratory"/>
            <person name="Nybo J.L."/>
            <person name="Vesth T.C."/>
            <person name="Theobald S."/>
            <person name="Frisvad J.C."/>
            <person name="Larsen T.O."/>
            <person name="Kjaerboelling I."/>
            <person name="Rothschild-Mancinelli K."/>
            <person name="Lyhne E.K."/>
            <person name="Kogle M.E."/>
            <person name="Barry K."/>
            <person name="Clum A."/>
            <person name="Na H."/>
            <person name="Ledsgaard L."/>
            <person name="Lin J."/>
            <person name="Lipzen A."/>
            <person name="Kuo A."/>
            <person name="Riley R."/>
            <person name="Mondo S."/>
            <person name="LaButti K."/>
            <person name="Haridas S."/>
            <person name="Pangalinan J."/>
            <person name="Salamov A.A."/>
            <person name="Simmons B.A."/>
            <person name="Magnuson J.K."/>
            <person name="Chen J."/>
            <person name="Drula E."/>
            <person name="Henrissat B."/>
            <person name="Wiebenga A."/>
            <person name="Lubbers R.J."/>
            <person name="Gomes A.C."/>
            <person name="Makela M.R."/>
            <person name="Stajich J."/>
            <person name="Grigoriev I.V."/>
            <person name="Mortensen U.H."/>
            <person name="De vries R.P."/>
            <person name="Baker S.E."/>
            <person name="Andersen M.R."/>
        </authorList>
    </citation>
    <scope>NUCLEOTIDE SEQUENCE [LARGE SCALE GENOMIC DNA]</scope>
    <source>
        <strain evidence="8 9">CBS 600.67</strain>
    </source>
</reference>
<gene>
    <name evidence="8" type="ORF">BDW59DRAFT_178627</name>
</gene>
<accession>A0ABR4IMG7</accession>
<dbReference type="SUPFAM" id="SSF51197">
    <property type="entry name" value="Clavaminate synthase-like"/>
    <property type="match status" value="1"/>
</dbReference>
<dbReference type="InterPro" id="IPR003819">
    <property type="entry name" value="TauD/TfdA-like"/>
</dbReference>
<protein>
    <recommendedName>
        <fullName evidence="7">TauD/TfdA-like domain-containing protein</fullName>
    </recommendedName>
</protein>
<evidence type="ECO:0000256" key="3">
    <source>
        <dbReference type="ARBA" id="ARBA00022723"/>
    </source>
</evidence>
<evidence type="ECO:0000256" key="1">
    <source>
        <dbReference type="ARBA" id="ARBA00001954"/>
    </source>
</evidence>
<evidence type="ECO:0000256" key="6">
    <source>
        <dbReference type="ARBA" id="ARBA00023004"/>
    </source>
</evidence>
<evidence type="ECO:0000256" key="5">
    <source>
        <dbReference type="ARBA" id="ARBA00023002"/>
    </source>
</evidence>
<name>A0ABR4IMG7_9EURO</name>
<dbReference type="Proteomes" id="UP001610335">
    <property type="component" value="Unassembled WGS sequence"/>
</dbReference>